<evidence type="ECO:0000256" key="2">
    <source>
        <dbReference type="ARBA" id="ARBA00022801"/>
    </source>
</evidence>
<dbReference type="GO" id="GO:0008233">
    <property type="term" value="F:peptidase activity"/>
    <property type="evidence" value="ECO:0007669"/>
    <property type="project" value="UniProtKB-KW"/>
</dbReference>
<dbReference type="GO" id="GO:0005576">
    <property type="term" value="C:extracellular region"/>
    <property type="evidence" value="ECO:0007669"/>
    <property type="project" value="TreeGrafter"/>
</dbReference>
<dbReference type="EMBL" id="BAABME010011398">
    <property type="protein sequence ID" value="GAA0183698.1"/>
    <property type="molecule type" value="Genomic_DNA"/>
</dbReference>
<dbReference type="Gene3D" id="2.40.70.10">
    <property type="entry name" value="Acid Proteases"/>
    <property type="match status" value="1"/>
</dbReference>
<proteinExistence type="predicted"/>
<evidence type="ECO:0000313" key="5">
    <source>
        <dbReference type="Proteomes" id="UP001454036"/>
    </source>
</evidence>
<dbReference type="SUPFAM" id="SSF50630">
    <property type="entry name" value="Acid proteases"/>
    <property type="match status" value="1"/>
</dbReference>
<dbReference type="InterPro" id="IPR032799">
    <property type="entry name" value="TAXi_C"/>
</dbReference>
<feature type="domain" description="Xylanase inhibitor C-terminal" evidence="3">
    <location>
        <begin position="98"/>
        <end position="170"/>
    </location>
</feature>
<dbReference type="InterPro" id="IPR021109">
    <property type="entry name" value="Peptidase_aspartic_dom_sf"/>
</dbReference>
<dbReference type="Pfam" id="PF14541">
    <property type="entry name" value="TAXi_C"/>
    <property type="match status" value="1"/>
</dbReference>
<evidence type="ECO:0000256" key="1">
    <source>
        <dbReference type="ARBA" id="ARBA00022670"/>
    </source>
</evidence>
<accession>A0AAV3RRM0</accession>
<gene>
    <name evidence="4" type="ORF">LIER_31064</name>
</gene>
<reference evidence="4 5" key="1">
    <citation type="submission" date="2024-01" db="EMBL/GenBank/DDBJ databases">
        <title>The complete chloroplast genome sequence of Lithospermum erythrorhizon: insights into the phylogenetic relationship among Boraginaceae species and the maternal lineages of purple gromwells.</title>
        <authorList>
            <person name="Okada T."/>
            <person name="Watanabe K."/>
        </authorList>
    </citation>
    <scope>NUCLEOTIDE SEQUENCE [LARGE SCALE GENOMIC DNA]</scope>
</reference>
<sequence length="174" mass="19822">MDHDLKRAITLLTPNIQERCSNCQNGFTSCNEPCLPYGSRIYSNNGGFSEEYELYITDTLNFPSERMDGFVIGCTNMSFVGIAGFGRGPLLIPESPDKFPRMKLRFREGEEMEVAMMGCFHYSDEQDLACMTFYTDDSESSQGPSIILGNYQQQNIFMEFDLANDRLGFREKIC</sequence>
<protein>
    <recommendedName>
        <fullName evidence="3">Xylanase inhibitor C-terminal domain-containing protein</fullName>
    </recommendedName>
</protein>
<evidence type="ECO:0000313" key="4">
    <source>
        <dbReference type="EMBL" id="GAA0183698.1"/>
    </source>
</evidence>
<organism evidence="4 5">
    <name type="scientific">Lithospermum erythrorhizon</name>
    <name type="common">Purple gromwell</name>
    <name type="synonym">Lithospermum officinale var. erythrorhizon</name>
    <dbReference type="NCBI Taxonomy" id="34254"/>
    <lineage>
        <taxon>Eukaryota</taxon>
        <taxon>Viridiplantae</taxon>
        <taxon>Streptophyta</taxon>
        <taxon>Embryophyta</taxon>
        <taxon>Tracheophyta</taxon>
        <taxon>Spermatophyta</taxon>
        <taxon>Magnoliopsida</taxon>
        <taxon>eudicotyledons</taxon>
        <taxon>Gunneridae</taxon>
        <taxon>Pentapetalae</taxon>
        <taxon>asterids</taxon>
        <taxon>lamiids</taxon>
        <taxon>Boraginales</taxon>
        <taxon>Boraginaceae</taxon>
        <taxon>Boraginoideae</taxon>
        <taxon>Lithospermeae</taxon>
        <taxon>Lithospermum</taxon>
    </lineage>
</organism>
<dbReference type="Proteomes" id="UP001454036">
    <property type="component" value="Unassembled WGS sequence"/>
</dbReference>
<dbReference type="PROSITE" id="PS51257">
    <property type="entry name" value="PROKAR_LIPOPROTEIN"/>
    <property type="match status" value="1"/>
</dbReference>
<comment type="caution">
    <text evidence="4">The sequence shown here is derived from an EMBL/GenBank/DDBJ whole genome shotgun (WGS) entry which is preliminary data.</text>
</comment>
<dbReference type="PANTHER" id="PTHR47967">
    <property type="entry name" value="OS07G0603500 PROTEIN-RELATED"/>
    <property type="match status" value="1"/>
</dbReference>
<dbReference type="InterPro" id="IPR051708">
    <property type="entry name" value="Plant_Aspart_Prot_A1"/>
</dbReference>
<dbReference type="AlphaFoldDB" id="A0AAV3RRM0"/>
<keyword evidence="1" id="KW-0645">Protease</keyword>
<keyword evidence="5" id="KW-1185">Reference proteome</keyword>
<keyword evidence="2" id="KW-0378">Hydrolase</keyword>
<evidence type="ECO:0000259" key="3">
    <source>
        <dbReference type="Pfam" id="PF14541"/>
    </source>
</evidence>
<dbReference type="GO" id="GO:0006508">
    <property type="term" value="P:proteolysis"/>
    <property type="evidence" value="ECO:0007669"/>
    <property type="project" value="UniProtKB-KW"/>
</dbReference>
<name>A0AAV3RRM0_LITER</name>
<dbReference type="PANTHER" id="PTHR47967:SF36">
    <property type="entry name" value="PEPTIDASE A1 DOMAIN-CONTAINING PROTEIN"/>
    <property type="match status" value="1"/>
</dbReference>